<reference evidence="1 2" key="1">
    <citation type="journal article" date="2018" name="Nat. Genet.">
        <title>The Rosa genome provides new insights in the design of modern roses.</title>
        <authorList>
            <person name="Bendahmane M."/>
        </authorList>
    </citation>
    <scope>NUCLEOTIDE SEQUENCE [LARGE SCALE GENOMIC DNA]</scope>
    <source>
        <strain evidence="2">cv. Old Blush</strain>
    </source>
</reference>
<dbReference type="EMBL" id="PDCK01000042">
    <property type="protein sequence ID" value="PRQ36737.1"/>
    <property type="molecule type" value="Genomic_DNA"/>
</dbReference>
<protein>
    <submittedName>
        <fullName evidence="1">Uncharacterized protein</fullName>
    </submittedName>
</protein>
<dbReference type="Proteomes" id="UP000238479">
    <property type="component" value="Chromosome 4"/>
</dbReference>
<gene>
    <name evidence="1" type="ORF">RchiOBHm_Chr4g0394901</name>
</gene>
<dbReference type="AlphaFoldDB" id="A0A2P6QRG3"/>
<sequence length="50" mass="6081">MMLGGRRWRIEKPDLLSLSLYCLLSSLRFNFYFLEELDLTRLWLLVCRSI</sequence>
<organism evidence="1 2">
    <name type="scientific">Rosa chinensis</name>
    <name type="common">China rose</name>
    <dbReference type="NCBI Taxonomy" id="74649"/>
    <lineage>
        <taxon>Eukaryota</taxon>
        <taxon>Viridiplantae</taxon>
        <taxon>Streptophyta</taxon>
        <taxon>Embryophyta</taxon>
        <taxon>Tracheophyta</taxon>
        <taxon>Spermatophyta</taxon>
        <taxon>Magnoliopsida</taxon>
        <taxon>eudicotyledons</taxon>
        <taxon>Gunneridae</taxon>
        <taxon>Pentapetalae</taxon>
        <taxon>rosids</taxon>
        <taxon>fabids</taxon>
        <taxon>Rosales</taxon>
        <taxon>Rosaceae</taxon>
        <taxon>Rosoideae</taxon>
        <taxon>Rosoideae incertae sedis</taxon>
        <taxon>Rosa</taxon>
    </lineage>
</organism>
<keyword evidence="2" id="KW-1185">Reference proteome</keyword>
<name>A0A2P6QRG3_ROSCH</name>
<proteinExistence type="predicted"/>
<evidence type="ECO:0000313" key="2">
    <source>
        <dbReference type="Proteomes" id="UP000238479"/>
    </source>
</evidence>
<accession>A0A2P6QRG3</accession>
<comment type="caution">
    <text evidence="1">The sequence shown here is derived from an EMBL/GenBank/DDBJ whole genome shotgun (WGS) entry which is preliminary data.</text>
</comment>
<evidence type="ECO:0000313" key="1">
    <source>
        <dbReference type="EMBL" id="PRQ36737.1"/>
    </source>
</evidence>
<dbReference type="Gramene" id="PRQ36737">
    <property type="protein sequence ID" value="PRQ36737"/>
    <property type="gene ID" value="RchiOBHm_Chr4g0394901"/>
</dbReference>